<name>A0ABN9WJP2_9DINO</name>
<organism evidence="1 2">
    <name type="scientific">Prorocentrum cordatum</name>
    <dbReference type="NCBI Taxonomy" id="2364126"/>
    <lineage>
        <taxon>Eukaryota</taxon>
        <taxon>Sar</taxon>
        <taxon>Alveolata</taxon>
        <taxon>Dinophyceae</taxon>
        <taxon>Prorocentrales</taxon>
        <taxon>Prorocentraceae</taxon>
        <taxon>Prorocentrum</taxon>
    </lineage>
</organism>
<gene>
    <name evidence="1" type="ORF">PCOR1329_LOCUS66992</name>
</gene>
<feature type="non-terminal residue" evidence="1">
    <location>
        <position position="1"/>
    </location>
</feature>
<dbReference type="Proteomes" id="UP001189429">
    <property type="component" value="Unassembled WGS sequence"/>
</dbReference>
<comment type="caution">
    <text evidence="1">The sequence shown here is derived from an EMBL/GenBank/DDBJ whole genome shotgun (WGS) entry which is preliminary data.</text>
</comment>
<dbReference type="EMBL" id="CAUYUJ010018660">
    <property type="protein sequence ID" value="CAK0885362.1"/>
    <property type="molecule type" value="Genomic_DNA"/>
</dbReference>
<protein>
    <recommendedName>
        <fullName evidence="3">Reverse transcriptase domain-containing protein</fullName>
    </recommendedName>
</protein>
<evidence type="ECO:0008006" key="3">
    <source>
        <dbReference type="Google" id="ProtNLM"/>
    </source>
</evidence>
<sequence>AEWWGQTCTLVIRYASLRNKESDPHQAAQCAEHARKLIEQLDGVDDATYFGKKQDPQEIFAWKGMVANLDLVPLQSLPELQERTRRWADLSNARAMMASRSQFMKWAQEMWATKPRAVHRHVKPAAAPVWESKDPLGTVTSDSQEMLQGLAAEWTTMWTDPVDQPQHILDMMQRCLDAARADPLPAITLLDLDSVLPRLPAKKAKGVDAMSPLDIQRQPARARQLFVDTLNAVEAAGAWPSAISTVLGAAIPKEAGGCRVLGLVPMAHKVWSKIRSQTTCEWSASLSAVWDTAIAGSSALRAALIRAVLDEGAHELSFEHATLFLDLTKFYDSVSFVLLMRAGLDIGLPPIIVLLEICLYSAPRLLKKGQMISDTIEVTRSRVAGSGHGVPLAKVMLHRLLETVHRAVPPAGLWSYIDDAVGRAEGSKQKVIADLEATADVMATGLGELRLQISSKTKLVASSDDIGRELQKRLRKKGIPVEHVSATVDLGSDAAAARRRATLRMNKRRPCFKLAGTQSPLVWSRPLPDGTIDDWLFPSFGDEQFGTAVLAYFDDMLGAVMDDCLMQQWQAASQHEAGEDLVNGADMTTVTIELNRFAKKLQFEERSADIAVIGGGQ</sequence>
<feature type="non-terminal residue" evidence="1">
    <location>
        <position position="617"/>
    </location>
</feature>
<accession>A0ABN9WJP2</accession>
<reference evidence="1" key="1">
    <citation type="submission" date="2023-10" db="EMBL/GenBank/DDBJ databases">
        <authorList>
            <person name="Chen Y."/>
            <person name="Shah S."/>
            <person name="Dougan E. K."/>
            <person name="Thang M."/>
            <person name="Chan C."/>
        </authorList>
    </citation>
    <scope>NUCLEOTIDE SEQUENCE [LARGE SCALE GENOMIC DNA]</scope>
</reference>
<proteinExistence type="predicted"/>
<evidence type="ECO:0000313" key="2">
    <source>
        <dbReference type="Proteomes" id="UP001189429"/>
    </source>
</evidence>
<evidence type="ECO:0000313" key="1">
    <source>
        <dbReference type="EMBL" id="CAK0885362.1"/>
    </source>
</evidence>
<keyword evidence="2" id="KW-1185">Reference proteome</keyword>